<protein>
    <submittedName>
        <fullName evidence="1">Uncharacterized protein</fullName>
    </submittedName>
</protein>
<evidence type="ECO:0000313" key="1">
    <source>
        <dbReference type="EMBL" id="OCF31822.1"/>
    </source>
</evidence>
<proteinExistence type="predicted"/>
<reference evidence="1 2" key="1">
    <citation type="submission" date="2013-07" db="EMBL/GenBank/DDBJ databases">
        <title>The Genome Sequence of Cryptococcus heveanensis BCC8398.</title>
        <authorList>
            <consortium name="The Broad Institute Genome Sequencing Platform"/>
            <person name="Cuomo C."/>
            <person name="Litvintseva A."/>
            <person name="Chen Y."/>
            <person name="Heitman J."/>
            <person name="Sun S."/>
            <person name="Springer D."/>
            <person name="Dromer F."/>
            <person name="Young S.K."/>
            <person name="Zeng Q."/>
            <person name="Gargeya S."/>
            <person name="Fitzgerald M."/>
            <person name="Abouelleil A."/>
            <person name="Alvarado L."/>
            <person name="Berlin A.M."/>
            <person name="Chapman S.B."/>
            <person name="Dewar J."/>
            <person name="Goldberg J."/>
            <person name="Griggs A."/>
            <person name="Gujja S."/>
            <person name="Hansen M."/>
            <person name="Howarth C."/>
            <person name="Imamovic A."/>
            <person name="Larimer J."/>
            <person name="McCowan C."/>
            <person name="Murphy C."/>
            <person name="Pearson M."/>
            <person name="Priest M."/>
            <person name="Roberts A."/>
            <person name="Saif S."/>
            <person name="Shea T."/>
            <person name="Sykes S."/>
            <person name="Wortman J."/>
            <person name="Nusbaum C."/>
            <person name="Birren B."/>
        </authorList>
    </citation>
    <scope>NUCLEOTIDE SEQUENCE [LARGE SCALE GENOMIC DNA]</scope>
    <source>
        <strain evidence="1 2">BCC8398</strain>
    </source>
</reference>
<accession>A0A1B9GL83</accession>
<sequence>MSFKLPLLPADRETPINEAKVAQTKDAIQEAASHALSALLERGQPELAPTEVLTEGQLCSMADGFRDTLATETDGLAQQALNKSGDFDLVNVTPHWRNVEMGPDLTSAAIFKSCLRFDCDFGSRKTNGSLTSQRTRSVRSNLQWLDTASYPSTRAANPEMSELYKDGETVRGANTLLVTDAVYTALEAAFLRELSTHGLSQSSAQATKMRIEIEDLFCRDIAEESCENIDSLARNCLVQVVGTAFPYSNTGDLRYTGHTEGSVRTVSEDGTAVTLELKKIDFDLETLTEPDGDVDVVDLLGA</sequence>
<dbReference type="AlphaFoldDB" id="A0A1B9GL83"/>
<evidence type="ECO:0000313" key="2">
    <source>
        <dbReference type="Proteomes" id="UP000092666"/>
    </source>
</evidence>
<name>A0A1B9GL83_9TREE</name>
<dbReference type="Proteomes" id="UP000092666">
    <property type="component" value="Unassembled WGS sequence"/>
</dbReference>
<organism evidence="1 2">
    <name type="scientific">Kwoniella heveanensis BCC8398</name>
    <dbReference type="NCBI Taxonomy" id="1296120"/>
    <lineage>
        <taxon>Eukaryota</taxon>
        <taxon>Fungi</taxon>
        <taxon>Dikarya</taxon>
        <taxon>Basidiomycota</taxon>
        <taxon>Agaricomycotina</taxon>
        <taxon>Tremellomycetes</taxon>
        <taxon>Tremellales</taxon>
        <taxon>Cryptococcaceae</taxon>
        <taxon>Kwoniella</taxon>
    </lineage>
</organism>
<keyword evidence="2" id="KW-1185">Reference proteome</keyword>
<gene>
    <name evidence="1" type="ORF">I316_06420</name>
</gene>
<dbReference type="EMBL" id="KI669512">
    <property type="protein sequence ID" value="OCF31822.1"/>
    <property type="molecule type" value="Genomic_DNA"/>
</dbReference>
<reference evidence="2" key="2">
    <citation type="submission" date="2013-12" db="EMBL/GenBank/DDBJ databases">
        <title>Evolution of pathogenesis and genome organization in the Tremellales.</title>
        <authorList>
            <person name="Cuomo C."/>
            <person name="Litvintseva A."/>
            <person name="Heitman J."/>
            <person name="Chen Y."/>
            <person name="Sun S."/>
            <person name="Springer D."/>
            <person name="Dromer F."/>
            <person name="Young S."/>
            <person name="Zeng Q."/>
            <person name="Chapman S."/>
            <person name="Gujja S."/>
            <person name="Saif S."/>
            <person name="Birren B."/>
        </authorList>
    </citation>
    <scope>NUCLEOTIDE SEQUENCE [LARGE SCALE GENOMIC DNA]</scope>
    <source>
        <strain evidence="2">BCC8398</strain>
    </source>
</reference>